<evidence type="ECO:0000256" key="3">
    <source>
        <dbReference type="ARBA" id="ARBA00010457"/>
    </source>
</evidence>
<dbReference type="PANTHER" id="PTHR20910">
    <property type="entry name" value="AGAP001623-PA"/>
    <property type="match status" value="1"/>
</dbReference>
<evidence type="ECO:0000256" key="1">
    <source>
        <dbReference type="ARBA" id="ARBA00004196"/>
    </source>
</evidence>
<organism evidence="9 10">
    <name type="scientific">Lachnellula suecica</name>
    <dbReference type="NCBI Taxonomy" id="602035"/>
    <lineage>
        <taxon>Eukaryota</taxon>
        <taxon>Fungi</taxon>
        <taxon>Dikarya</taxon>
        <taxon>Ascomycota</taxon>
        <taxon>Pezizomycotina</taxon>
        <taxon>Leotiomycetes</taxon>
        <taxon>Helotiales</taxon>
        <taxon>Lachnaceae</taxon>
        <taxon>Lachnellula</taxon>
    </lineage>
</organism>
<evidence type="ECO:0000313" key="10">
    <source>
        <dbReference type="Proteomes" id="UP000469558"/>
    </source>
</evidence>
<feature type="chain" id="PRO_5035761250" description="superoxide dismutase" evidence="8">
    <location>
        <begin position="21"/>
        <end position="242"/>
    </location>
</feature>
<dbReference type="EC" id="1.15.1.1" evidence="4"/>
<dbReference type="Proteomes" id="UP000469558">
    <property type="component" value="Unassembled WGS sequence"/>
</dbReference>
<comment type="similarity">
    <text evidence="3">Belongs to the Cu-Zn superoxide dismutase family.</text>
</comment>
<evidence type="ECO:0000256" key="6">
    <source>
        <dbReference type="ARBA" id="ARBA00022862"/>
    </source>
</evidence>
<dbReference type="PANTHER" id="PTHR20910:SF1">
    <property type="entry name" value="SUPEROXIDE DISMUTASE COPPER_ZINC BINDING DOMAIN-CONTAINING PROTEIN"/>
    <property type="match status" value="1"/>
</dbReference>
<dbReference type="SUPFAM" id="SSF49329">
    <property type="entry name" value="Cu,Zn superoxide dismutase-like"/>
    <property type="match status" value="1"/>
</dbReference>
<dbReference type="OrthoDB" id="159229at2759"/>
<evidence type="ECO:0000256" key="4">
    <source>
        <dbReference type="ARBA" id="ARBA00012682"/>
    </source>
</evidence>
<keyword evidence="10" id="KW-1185">Reference proteome</keyword>
<dbReference type="InterPro" id="IPR053257">
    <property type="entry name" value="Cu-only_SOD"/>
</dbReference>
<comment type="caution">
    <text evidence="9">The sequence shown here is derived from an EMBL/GenBank/DDBJ whole genome shotgun (WGS) entry which is preliminary data.</text>
</comment>
<keyword evidence="6" id="KW-0049">Antioxidant</keyword>
<reference evidence="9 10" key="1">
    <citation type="submission" date="2018-05" db="EMBL/GenBank/DDBJ databases">
        <title>Genome sequencing and assembly of the regulated plant pathogen Lachnellula willkommii and related sister species for the development of diagnostic species identification markers.</title>
        <authorList>
            <person name="Giroux E."/>
            <person name="Bilodeau G."/>
        </authorList>
    </citation>
    <scope>NUCLEOTIDE SEQUENCE [LARGE SCALE GENOMIC DNA]</scope>
    <source>
        <strain evidence="9 10">CBS 268.59</strain>
    </source>
</reference>
<dbReference type="Gene3D" id="2.60.40.200">
    <property type="entry name" value="Superoxide dismutase, copper/zinc binding domain"/>
    <property type="match status" value="1"/>
</dbReference>
<proteinExistence type="inferred from homology"/>
<keyword evidence="8" id="KW-0732">Signal</keyword>
<evidence type="ECO:0000256" key="8">
    <source>
        <dbReference type="SAM" id="SignalP"/>
    </source>
</evidence>
<protein>
    <recommendedName>
        <fullName evidence="4">superoxide dismutase</fullName>
        <ecNumber evidence="4">1.15.1.1</ecNumber>
    </recommendedName>
</protein>
<comment type="subcellular location">
    <subcellularLocation>
        <location evidence="1">Cell envelope</location>
    </subcellularLocation>
    <subcellularLocation>
        <location evidence="2">Secreted</location>
    </subcellularLocation>
</comment>
<comment type="catalytic activity">
    <reaction evidence="7">
        <text>2 superoxide + 2 H(+) = H2O2 + O2</text>
        <dbReference type="Rhea" id="RHEA:20696"/>
        <dbReference type="ChEBI" id="CHEBI:15378"/>
        <dbReference type="ChEBI" id="CHEBI:15379"/>
        <dbReference type="ChEBI" id="CHEBI:16240"/>
        <dbReference type="ChEBI" id="CHEBI:18421"/>
        <dbReference type="EC" id="1.15.1.1"/>
    </reaction>
</comment>
<evidence type="ECO:0000256" key="5">
    <source>
        <dbReference type="ARBA" id="ARBA00022525"/>
    </source>
</evidence>
<sequence length="242" mass="24761">MFATTIISVFLATLLSSVSAQNLTTGALGNATVVTNNPPGAVYLATLPTTEFNNPSDPRGNVKGSIVATASPNGIGVSFAVSFSNLPTSGGPFVYHIHDQPVPEDGNCNSTLAHLDPFIRGETPVCNSTLPQTCQVGDLSGKHGKIESDPFVATYTDDFATTVNGLGSFFGNRSFVIHFANKTRITCANFALSGSTATNASCPPNSTASATASNPAQFTGAGTKSTASMALLLGVIALAILL</sequence>
<dbReference type="GO" id="GO:0005576">
    <property type="term" value="C:extracellular region"/>
    <property type="evidence" value="ECO:0007669"/>
    <property type="project" value="UniProtKB-SubCell"/>
</dbReference>
<keyword evidence="5" id="KW-0964">Secreted</keyword>
<name>A0A8T9CDU7_9HELO</name>
<dbReference type="InterPro" id="IPR036423">
    <property type="entry name" value="SOD-like_Cu/Zn_dom_sf"/>
</dbReference>
<dbReference type="FunFam" id="2.60.40.200:FF:000007">
    <property type="entry name" value="Cell surface Cu-only superoxide dismutase 5"/>
    <property type="match status" value="1"/>
</dbReference>
<dbReference type="GO" id="GO:0046872">
    <property type="term" value="F:metal ion binding"/>
    <property type="evidence" value="ECO:0007669"/>
    <property type="project" value="InterPro"/>
</dbReference>
<evidence type="ECO:0000313" key="9">
    <source>
        <dbReference type="EMBL" id="TVY83979.1"/>
    </source>
</evidence>
<evidence type="ECO:0000256" key="2">
    <source>
        <dbReference type="ARBA" id="ARBA00004613"/>
    </source>
</evidence>
<dbReference type="GO" id="GO:0004784">
    <property type="term" value="F:superoxide dismutase activity"/>
    <property type="evidence" value="ECO:0007669"/>
    <property type="project" value="UniProtKB-EC"/>
</dbReference>
<dbReference type="AlphaFoldDB" id="A0A8T9CDU7"/>
<feature type="signal peptide" evidence="8">
    <location>
        <begin position="1"/>
        <end position="20"/>
    </location>
</feature>
<gene>
    <name evidence="9" type="ORF">LSUE1_G001346</name>
</gene>
<evidence type="ECO:0000256" key="7">
    <source>
        <dbReference type="ARBA" id="ARBA00049204"/>
    </source>
</evidence>
<dbReference type="EMBL" id="QGMK01000132">
    <property type="protein sequence ID" value="TVY83979.1"/>
    <property type="molecule type" value="Genomic_DNA"/>
</dbReference>
<accession>A0A8T9CDU7</accession>